<comment type="function">
    <text evidence="8">F(1)F(0) ATP synthase produces ATP from ADP in the presence of a proton or sodium gradient. F-type ATPases consist of two structural domains, F(1) containing the extramembraneous catalytic core and F(0) containing the membrane proton channel, linked together by a central stalk and a peripheral stalk. During catalysis, ATP synthesis in the catalytic domain of F(1) is coupled via a rotary mechanism of the central stalk subunits to proton translocation.</text>
</comment>
<dbReference type="InterPro" id="IPR020781">
    <property type="entry name" value="ATPase_OSCP/d_CS"/>
</dbReference>
<proteinExistence type="inferred from homology"/>
<keyword evidence="3 8" id="KW-0375">Hydrogen ion transport</keyword>
<gene>
    <name evidence="8" type="primary">atpH</name>
    <name evidence="9" type="ORF">SAMN04488544_1644</name>
</gene>
<comment type="function">
    <text evidence="8">This protein is part of the stalk that links CF(0) to CF(1). It either transmits conformational changes from CF(0) to CF(1) or is implicated in proton conduction.</text>
</comment>
<dbReference type="OrthoDB" id="5242917at2"/>
<evidence type="ECO:0000256" key="2">
    <source>
        <dbReference type="ARBA" id="ARBA00022448"/>
    </source>
</evidence>
<evidence type="ECO:0000256" key="7">
    <source>
        <dbReference type="ARBA" id="ARBA00023310"/>
    </source>
</evidence>
<dbReference type="AlphaFoldDB" id="A0A1H2MAA8"/>
<evidence type="ECO:0000313" key="10">
    <source>
        <dbReference type="Proteomes" id="UP000198825"/>
    </source>
</evidence>
<dbReference type="EMBL" id="LT629799">
    <property type="protein sequence ID" value="SDU89871.1"/>
    <property type="molecule type" value="Genomic_DNA"/>
</dbReference>
<sequence length="262" mass="28629">MSEEQREAVLDEALDAAHVDAAFADQLFGVVDALDTSVALRRAVTDPAASEDRRSGLVHALFGPRVGEGVSGFVADAARRRWTTGRTFVEALEREAVRAQLRAADDDGTLEDTEDGLFRFARIVASDRDLRTALSDRVVPLEVRQRLVSDLLAERATPATLALARRAVAARNRTFDQTVEAYVDLAAAQKNRVVATVRVARPMTDEQRQRLRAALSRQAGRDVVVQEVVDPDVVGGVRVELGDEVLEGTVSAKLDEAKRLFD</sequence>
<evidence type="ECO:0000256" key="1">
    <source>
        <dbReference type="ARBA" id="ARBA00004370"/>
    </source>
</evidence>
<dbReference type="InterPro" id="IPR000711">
    <property type="entry name" value="ATPase_OSCP/dsu"/>
</dbReference>
<keyword evidence="8" id="KW-1003">Cell membrane</keyword>
<dbReference type="PANTHER" id="PTHR11910">
    <property type="entry name" value="ATP SYNTHASE DELTA CHAIN"/>
    <property type="match status" value="1"/>
</dbReference>
<dbReference type="STRING" id="546874.SAMN04488544_1644"/>
<keyword evidence="6 8" id="KW-0139">CF(1)</keyword>
<evidence type="ECO:0000256" key="6">
    <source>
        <dbReference type="ARBA" id="ARBA00023196"/>
    </source>
</evidence>
<evidence type="ECO:0000256" key="3">
    <source>
        <dbReference type="ARBA" id="ARBA00022781"/>
    </source>
</evidence>
<dbReference type="RefSeq" id="WP_091074008.1">
    <property type="nucleotide sequence ID" value="NZ_LT629799.1"/>
</dbReference>
<comment type="similarity">
    <text evidence="8">Belongs to the ATPase delta chain family.</text>
</comment>
<keyword evidence="2 8" id="KW-0813">Transport</keyword>
<name>A0A1H2MAA8_9ACTN</name>
<evidence type="ECO:0000313" key="9">
    <source>
        <dbReference type="EMBL" id="SDU89871.1"/>
    </source>
</evidence>
<protein>
    <recommendedName>
        <fullName evidence="8">ATP synthase subunit delta</fullName>
    </recommendedName>
    <alternativeName>
        <fullName evidence="8">ATP synthase F(1) sector subunit delta</fullName>
    </alternativeName>
    <alternativeName>
        <fullName evidence="8">F-type ATPase subunit delta</fullName>
        <shortName evidence="8">F-ATPase subunit delta</shortName>
    </alternativeName>
</protein>
<dbReference type="PRINTS" id="PR00125">
    <property type="entry name" value="ATPASEDELTA"/>
</dbReference>
<dbReference type="PROSITE" id="PS00389">
    <property type="entry name" value="ATPASE_DELTA"/>
    <property type="match status" value="1"/>
</dbReference>
<dbReference type="Proteomes" id="UP000198825">
    <property type="component" value="Chromosome I"/>
</dbReference>
<keyword evidence="10" id="KW-1185">Reference proteome</keyword>
<reference evidence="10" key="1">
    <citation type="submission" date="2016-10" db="EMBL/GenBank/DDBJ databases">
        <authorList>
            <person name="Varghese N."/>
            <person name="Submissions S."/>
        </authorList>
    </citation>
    <scope>NUCLEOTIDE SEQUENCE [LARGE SCALE GENOMIC DNA]</scope>
    <source>
        <strain evidence="10">DSM 21743</strain>
    </source>
</reference>
<organism evidence="9 10">
    <name type="scientific">Microlunatus sagamiharensis</name>
    <dbReference type="NCBI Taxonomy" id="546874"/>
    <lineage>
        <taxon>Bacteria</taxon>
        <taxon>Bacillati</taxon>
        <taxon>Actinomycetota</taxon>
        <taxon>Actinomycetes</taxon>
        <taxon>Propionibacteriales</taxon>
        <taxon>Propionibacteriaceae</taxon>
        <taxon>Microlunatus</taxon>
    </lineage>
</organism>
<accession>A0A1H2MAA8</accession>
<keyword evidence="7 8" id="KW-0066">ATP synthesis</keyword>
<dbReference type="Pfam" id="PF00213">
    <property type="entry name" value="OSCP"/>
    <property type="match status" value="1"/>
</dbReference>
<keyword evidence="5 8" id="KW-0472">Membrane</keyword>
<keyword evidence="4 8" id="KW-0406">Ion transport</keyword>
<dbReference type="GO" id="GO:0005886">
    <property type="term" value="C:plasma membrane"/>
    <property type="evidence" value="ECO:0007669"/>
    <property type="project" value="UniProtKB-SubCell"/>
</dbReference>
<evidence type="ECO:0000256" key="4">
    <source>
        <dbReference type="ARBA" id="ARBA00023065"/>
    </source>
</evidence>
<dbReference type="NCBIfam" id="NF009967">
    <property type="entry name" value="PRK13430.1"/>
    <property type="match status" value="1"/>
</dbReference>
<evidence type="ECO:0000256" key="5">
    <source>
        <dbReference type="ARBA" id="ARBA00023136"/>
    </source>
</evidence>
<comment type="subcellular location">
    <subcellularLocation>
        <location evidence="8">Cell membrane</location>
        <topology evidence="8">Peripheral membrane protein</topology>
    </subcellularLocation>
    <subcellularLocation>
        <location evidence="1">Membrane</location>
    </subcellularLocation>
</comment>
<dbReference type="HAMAP" id="MF_01416">
    <property type="entry name" value="ATP_synth_delta_bact"/>
    <property type="match status" value="1"/>
</dbReference>
<evidence type="ECO:0000256" key="8">
    <source>
        <dbReference type="HAMAP-Rule" id="MF_01416"/>
    </source>
</evidence>
<dbReference type="GO" id="GO:0045259">
    <property type="term" value="C:proton-transporting ATP synthase complex"/>
    <property type="evidence" value="ECO:0007669"/>
    <property type="project" value="UniProtKB-KW"/>
</dbReference>
<dbReference type="GO" id="GO:0046933">
    <property type="term" value="F:proton-transporting ATP synthase activity, rotational mechanism"/>
    <property type="evidence" value="ECO:0007669"/>
    <property type="project" value="UniProtKB-UniRule"/>
</dbReference>